<evidence type="ECO:0000313" key="5">
    <source>
        <dbReference type="Proteomes" id="UP000264231"/>
    </source>
</evidence>
<feature type="coiled-coil region" evidence="1">
    <location>
        <begin position="246"/>
        <end position="290"/>
    </location>
</feature>
<keyword evidence="2" id="KW-0732">Signal</keyword>
<evidence type="ECO:0000313" key="4">
    <source>
        <dbReference type="EMBL" id="ANF34552.1"/>
    </source>
</evidence>
<evidence type="ECO:0000256" key="1">
    <source>
        <dbReference type="SAM" id="Coils"/>
    </source>
</evidence>
<feature type="signal peptide" evidence="2">
    <location>
        <begin position="1"/>
        <end position="23"/>
    </location>
</feature>
<keyword evidence="4" id="KW-0614">Plasmid</keyword>
<sequence>MKRSILSVCMLALLCLLSCDINALNDLLNEVREKFLDESKDNKNLKYEQKNQEQKEDVIDDFEKGVEIQQDMEVKPVNSGFEVSKQEYPYYVQEEVIKIEEKDLVPYTKEEKEAQEEIEKAERVFQNSEFVKLTEEQERGLKSEYGQLESSFYDILLELKNKRGNYPRETRRNKQRPTQLQNKLNDKRSNLERMMNEVEVGLNELESAKYFFEEAQKTLKEAITERLRNKKRRKYSSRKVDNDLVARQARREAESALEQLESSSMKLIEAKVIKKEIEELIEQAKTVLEDLER</sequence>
<evidence type="ECO:0000256" key="2">
    <source>
        <dbReference type="SAM" id="SignalP"/>
    </source>
</evidence>
<keyword evidence="1" id="KW-0175">Coiled coil</keyword>
<protein>
    <recommendedName>
        <fullName evidence="3">BBH37-like helical domain-containing protein</fullName>
    </recommendedName>
</protein>
<dbReference type="RefSeq" id="WP_119024463.1">
    <property type="nucleotide sequence ID" value="NZ_CP015633.1"/>
</dbReference>
<feature type="chain" id="PRO_5008003365" description="BBH37-like helical domain-containing protein" evidence="2">
    <location>
        <begin position="24"/>
        <end position="293"/>
    </location>
</feature>
<dbReference type="AlphaFoldDB" id="A0A172XDC8"/>
<geneLocation type="plasmid" evidence="4 5">
    <name>lp31</name>
</geneLocation>
<organism evidence="4 5">
    <name type="scientific">Borrelia turicatae</name>
    <dbReference type="NCBI Taxonomy" id="142"/>
    <lineage>
        <taxon>Bacteria</taxon>
        <taxon>Pseudomonadati</taxon>
        <taxon>Spirochaetota</taxon>
        <taxon>Spirochaetia</taxon>
        <taxon>Spirochaetales</taxon>
        <taxon>Borreliaceae</taxon>
        <taxon>Borrelia</taxon>
    </lineage>
</organism>
<proteinExistence type="predicted"/>
<accession>A0A172XDC8</accession>
<dbReference type="InterPro" id="IPR058057">
    <property type="entry name" value="BBH37-like"/>
</dbReference>
<dbReference type="Pfam" id="PF25672">
    <property type="entry name" value="BBH37"/>
    <property type="match status" value="1"/>
</dbReference>
<dbReference type="NCBIfam" id="NF033721">
    <property type="entry name" value="P12_lipo"/>
    <property type="match status" value="1"/>
</dbReference>
<evidence type="ECO:0000259" key="3">
    <source>
        <dbReference type="Pfam" id="PF25672"/>
    </source>
</evidence>
<dbReference type="Proteomes" id="UP000264231">
    <property type="component" value="Plasmid lp31"/>
</dbReference>
<dbReference type="EMBL" id="CP015633">
    <property type="protein sequence ID" value="ANF34552.1"/>
    <property type="molecule type" value="Genomic_DNA"/>
</dbReference>
<name>A0A172XDC8_BORTU</name>
<dbReference type="InterPro" id="IPR057717">
    <property type="entry name" value="BBH37-like_helical"/>
</dbReference>
<feature type="domain" description="BBH37-like helical" evidence="3">
    <location>
        <begin position="103"/>
        <end position="290"/>
    </location>
</feature>
<reference evidence="4 5" key="1">
    <citation type="submission" date="2016-05" db="EMBL/GenBank/DDBJ databases">
        <title>Chromosome and linear plasmid sequence of a 2015 human isolate of tick-borne relapsing fever spirochete, Borrelia turicatae.</title>
        <authorList>
            <person name="Kingry L.C."/>
            <person name="Dhwani B."/>
            <person name="Replogle A."/>
            <person name="Sexton C."/>
            <person name="Rowe L."/>
            <person name="Stermole B.M."/>
            <person name="Christensen A.M."/>
            <person name="Schriefer M.E."/>
        </authorList>
    </citation>
    <scope>NUCLEOTIDE SEQUENCE [LARGE SCALE GENOMIC DNA]</scope>
    <source>
        <strain evidence="4 5">BTE5EL</strain>
        <plasmid evidence="4 5">lp31</plasmid>
    </source>
</reference>
<gene>
    <name evidence="4" type="ORF">A7978_05820</name>
</gene>